<dbReference type="Proteomes" id="UP000595437">
    <property type="component" value="Chromosome 14"/>
</dbReference>
<gene>
    <name evidence="2" type="ORF">FKW44_020357</name>
</gene>
<evidence type="ECO:0000256" key="1">
    <source>
        <dbReference type="SAM" id="SignalP"/>
    </source>
</evidence>
<dbReference type="EMBL" id="CP045903">
    <property type="protein sequence ID" value="QQP39467.1"/>
    <property type="molecule type" value="Genomic_DNA"/>
</dbReference>
<keyword evidence="1" id="KW-0732">Signal</keyword>
<evidence type="ECO:0000313" key="2">
    <source>
        <dbReference type="EMBL" id="QQP39467.1"/>
    </source>
</evidence>
<feature type="chain" id="PRO_5031292642" evidence="1">
    <location>
        <begin position="19"/>
        <end position="92"/>
    </location>
</feature>
<organism evidence="2 3">
    <name type="scientific">Caligus rogercresseyi</name>
    <name type="common">Sea louse</name>
    <dbReference type="NCBI Taxonomy" id="217165"/>
    <lineage>
        <taxon>Eukaryota</taxon>
        <taxon>Metazoa</taxon>
        <taxon>Ecdysozoa</taxon>
        <taxon>Arthropoda</taxon>
        <taxon>Crustacea</taxon>
        <taxon>Multicrustacea</taxon>
        <taxon>Hexanauplia</taxon>
        <taxon>Copepoda</taxon>
        <taxon>Siphonostomatoida</taxon>
        <taxon>Caligidae</taxon>
        <taxon>Caligus</taxon>
    </lineage>
</organism>
<protein>
    <submittedName>
        <fullName evidence="2">Ovarian cancer-associated gene 2 protein -like protein</fullName>
    </submittedName>
</protein>
<evidence type="ECO:0000313" key="3">
    <source>
        <dbReference type="Proteomes" id="UP000595437"/>
    </source>
</evidence>
<dbReference type="AlphaFoldDB" id="A0A7T8GX76"/>
<feature type="signal peptide" evidence="1">
    <location>
        <begin position="1"/>
        <end position="18"/>
    </location>
</feature>
<sequence length="92" mass="10454">MNPFSFLLKILTSFLSIGFEPRSLNPRIWVFSRVQFPLVASYGIQRPPTGSQNGWTTPSLKLYPIFGLQVRDIVFRRPLGDWIIISGAQSTL</sequence>
<name>A0A7T8GX76_CALRO</name>
<reference evidence="3" key="1">
    <citation type="submission" date="2021-01" db="EMBL/GenBank/DDBJ databases">
        <title>Caligus Genome Assembly.</title>
        <authorList>
            <person name="Gallardo-Escarate C."/>
        </authorList>
    </citation>
    <scope>NUCLEOTIDE SEQUENCE [LARGE SCALE GENOMIC DNA]</scope>
</reference>
<accession>A0A7T8GX76</accession>
<proteinExistence type="predicted"/>
<keyword evidence="3" id="KW-1185">Reference proteome</keyword>